<dbReference type="EMBL" id="UZAI01004823">
    <property type="protein sequence ID" value="VDO87948.1"/>
    <property type="molecule type" value="Genomic_DNA"/>
</dbReference>
<dbReference type="PANTHER" id="PTHR24028:SF328">
    <property type="entry name" value="CADHERIN-3"/>
    <property type="match status" value="1"/>
</dbReference>
<comment type="subcellular location">
    <subcellularLocation>
        <location evidence="1">Membrane</location>
        <topology evidence="1">Single-pass membrane protein</topology>
    </subcellularLocation>
</comment>
<dbReference type="GO" id="GO:0005509">
    <property type="term" value="F:calcium ion binding"/>
    <property type="evidence" value="ECO:0007669"/>
    <property type="project" value="UniProtKB-UniRule"/>
</dbReference>
<evidence type="ECO:0000256" key="1">
    <source>
        <dbReference type="ARBA" id="ARBA00004167"/>
    </source>
</evidence>
<evidence type="ECO:0000256" key="6">
    <source>
        <dbReference type="ARBA" id="ARBA00023136"/>
    </source>
</evidence>
<dbReference type="GO" id="GO:0005886">
    <property type="term" value="C:plasma membrane"/>
    <property type="evidence" value="ECO:0007669"/>
    <property type="project" value="InterPro"/>
</dbReference>
<name>A0A183M1B2_9TREM</name>
<keyword evidence="4" id="KW-0106">Calcium</keyword>
<dbReference type="AlphaFoldDB" id="A0A183M1B2"/>
<keyword evidence="9" id="KW-1185">Reference proteome</keyword>
<evidence type="ECO:0000256" key="5">
    <source>
        <dbReference type="ARBA" id="ARBA00022989"/>
    </source>
</evidence>
<keyword evidence="5" id="KW-1133">Transmembrane helix</keyword>
<dbReference type="SMART" id="SM00112">
    <property type="entry name" value="CA"/>
    <property type="match status" value="1"/>
</dbReference>
<sequence length="300" mass="33877">MKTSISVEKYGINWTAWMHLDDVDFTDGLALLSHACHQMQGITNSVAAGSALVDFNTHKRKTNILKYKTENTNPITLDGEALEDIESFTYLESIIDEPDAVVNARISKGRAAFIQLMNIWNSKQLSTNIKDVMHVYVSESSLVGDSIQLTPAVDQDAGSNNIMKYMIEPQVPEFQLEWTSLDRDATMANNQFSGEFQSSDIQSYSDHFIRSPPGPRHELRLIVRSLLDRETKSLYEFNLTAIDGGSPSRNTTIKLQVHVTDFNDNSPIFEKDTYTVDLHENARPHTPVIQVIDFHMPIKL</sequence>
<keyword evidence="7" id="KW-0325">Glycoprotein</keyword>
<dbReference type="CDD" id="cd11304">
    <property type="entry name" value="Cadherin_repeat"/>
    <property type="match status" value="1"/>
</dbReference>
<dbReference type="InterPro" id="IPR002126">
    <property type="entry name" value="Cadherin-like_dom"/>
</dbReference>
<keyword evidence="3" id="KW-0677">Repeat</keyword>
<evidence type="ECO:0000256" key="4">
    <source>
        <dbReference type="ARBA" id="ARBA00022837"/>
    </source>
</evidence>
<evidence type="ECO:0000256" key="2">
    <source>
        <dbReference type="ARBA" id="ARBA00022692"/>
    </source>
</evidence>
<dbReference type="GO" id="GO:0007156">
    <property type="term" value="P:homophilic cell adhesion via plasma membrane adhesion molecules"/>
    <property type="evidence" value="ECO:0007669"/>
    <property type="project" value="InterPro"/>
</dbReference>
<dbReference type="STRING" id="48269.A0A183M1B2"/>
<dbReference type="PANTHER" id="PTHR24028">
    <property type="entry name" value="CADHERIN-87A"/>
    <property type="match status" value="1"/>
</dbReference>
<evidence type="ECO:0000256" key="3">
    <source>
        <dbReference type="ARBA" id="ARBA00022737"/>
    </source>
</evidence>
<dbReference type="SUPFAM" id="SSF49313">
    <property type="entry name" value="Cadherin-like"/>
    <property type="match status" value="1"/>
</dbReference>
<dbReference type="InterPro" id="IPR020894">
    <property type="entry name" value="Cadherin_CS"/>
</dbReference>
<dbReference type="InterPro" id="IPR015919">
    <property type="entry name" value="Cadherin-like_sf"/>
</dbReference>
<dbReference type="PRINTS" id="PR00205">
    <property type="entry name" value="CADHERIN"/>
</dbReference>
<protein>
    <submittedName>
        <fullName evidence="8">Uncharacterized protein</fullName>
    </submittedName>
</protein>
<accession>A0A183M1B2</accession>
<keyword evidence="2" id="KW-0812">Transmembrane</keyword>
<organism evidence="8 9">
    <name type="scientific">Schistosoma margrebowiei</name>
    <dbReference type="NCBI Taxonomy" id="48269"/>
    <lineage>
        <taxon>Eukaryota</taxon>
        <taxon>Metazoa</taxon>
        <taxon>Spiralia</taxon>
        <taxon>Lophotrochozoa</taxon>
        <taxon>Platyhelminthes</taxon>
        <taxon>Trematoda</taxon>
        <taxon>Digenea</taxon>
        <taxon>Strigeidida</taxon>
        <taxon>Schistosomatoidea</taxon>
        <taxon>Schistosomatidae</taxon>
        <taxon>Schistosoma</taxon>
    </lineage>
</organism>
<keyword evidence="6" id="KW-0472">Membrane</keyword>
<dbReference type="PROSITE" id="PS50268">
    <property type="entry name" value="CADHERIN_2"/>
    <property type="match status" value="1"/>
</dbReference>
<evidence type="ECO:0000313" key="8">
    <source>
        <dbReference type="EMBL" id="VDO87948.1"/>
    </source>
</evidence>
<dbReference type="PROSITE" id="PS00232">
    <property type="entry name" value="CADHERIN_1"/>
    <property type="match status" value="1"/>
</dbReference>
<dbReference type="InterPro" id="IPR050174">
    <property type="entry name" value="Protocadherin/Cadherin-CA"/>
</dbReference>
<dbReference type="Gene3D" id="2.60.40.60">
    <property type="entry name" value="Cadherins"/>
    <property type="match status" value="2"/>
</dbReference>
<proteinExistence type="predicted"/>
<reference evidence="8 9" key="1">
    <citation type="submission" date="2018-11" db="EMBL/GenBank/DDBJ databases">
        <authorList>
            <consortium name="Pathogen Informatics"/>
        </authorList>
    </citation>
    <scope>NUCLEOTIDE SEQUENCE [LARGE SCALE GENOMIC DNA]</scope>
    <source>
        <strain evidence="8 9">Zambia</strain>
    </source>
</reference>
<dbReference type="Proteomes" id="UP000277204">
    <property type="component" value="Unassembled WGS sequence"/>
</dbReference>
<evidence type="ECO:0000313" key="9">
    <source>
        <dbReference type="Proteomes" id="UP000277204"/>
    </source>
</evidence>
<gene>
    <name evidence="8" type="ORF">SMRZ_LOCUS9837</name>
</gene>
<evidence type="ECO:0000256" key="7">
    <source>
        <dbReference type="ARBA" id="ARBA00023180"/>
    </source>
</evidence>